<name>A0A8H4A5J4_GIGMA</name>
<organism evidence="2 3">
    <name type="scientific">Gigaspora margarita</name>
    <dbReference type="NCBI Taxonomy" id="4874"/>
    <lineage>
        <taxon>Eukaryota</taxon>
        <taxon>Fungi</taxon>
        <taxon>Fungi incertae sedis</taxon>
        <taxon>Mucoromycota</taxon>
        <taxon>Glomeromycotina</taxon>
        <taxon>Glomeromycetes</taxon>
        <taxon>Diversisporales</taxon>
        <taxon>Gigasporaceae</taxon>
        <taxon>Gigaspora</taxon>
    </lineage>
</organism>
<feature type="region of interest" description="Disordered" evidence="1">
    <location>
        <begin position="98"/>
        <end position="130"/>
    </location>
</feature>
<proteinExistence type="predicted"/>
<protein>
    <submittedName>
        <fullName evidence="2">GTPase-activating protein gyp7</fullName>
    </submittedName>
</protein>
<gene>
    <name evidence="2" type="ORF">F8M41_004286</name>
</gene>
<dbReference type="EMBL" id="WTPW01001390">
    <property type="protein sequence ID" value="KAF0438099.1"/>
    <property type="molecule type" value="Genomic_DNA"/>
</dbReference>
<sequence>MDPLLYKHLKNTESNLFFCFSVDFDMVQAFHLLVGVAILDKYRMVIIEYLKQFDEILKYINDSSTTIPVDETLLRAETLFHQFQRRVEIIDRKRSSVHPRQSNLGGSLRRRVSESVARNSSTDEGSSSDAAVVSDRLPVIANC</sequence>
<dbReference type="SUPFAM" id="SSF47923">
    <property type="entry name" value="Ypt/Rab-GAP domain of gyp1p"/>
    <property type="match status" value="1"/>
</dbReference>
<evidence type="ECO:0000256" key="1">
    <source>
        <dbReference type="SAM" id="MobiDB-lite"/>
    </source>
</evidence>
<evidence type="ECO:0000313" key="3">
    <source>
        <dbReference type="Proteomes" id="UP000439903"/>
    </source>
</evidence>
<dbReference type="AlphaFoldDB" id="A0A8H4A5J4"/>
<keyword evidence="3" id="KW-1185">Reference proteome</keyword>
<dbReference type="Gene3D" id="1.10.472.80">
    <property type="entry name" value="Ypt/Rab-GAP domain of gyp1p, domain 3"/>
    <property type="match status" value="1"/>
</dbReference>
<evidence type="ECO:0000313" key="2">
    <source>
        <dbReference type="EMBL" id="KAF0438099.1"/>
    </source>
</evidence>
<reference evidence="2 3" key="1">
    <citation type="journal article" date="2019" name="Environ. Microbiol.">
        <title>At the nexus of three kingdoms: the genome of the mycorrhizal fungus Gigaspora margarita provides insights into plant, endobacterial and fungal interactions.</title>
        <authorList>
            <person name="Venice F."/>
            <person name="Ghignone S."/>
            <person name="Salvioli di Fossalunga A."/>
            <person name="Amselem J."/>
            <person name="Novero M."/>
            <person name="Xianan X."/>
            <person name="Sedzielewska Toro K."/>
            <person name="Morin E."/>
            <person name="Lipzen A."/>
            <person name="Grigoriev I.V."/>
            <person name="Henrissat B."/>
            <person name="Martin F.M."/>
            <person name="Bonfante P."/>
        </authorList>
    </citation>
    <scope>NUCLEOTIDE SEQUENCE [LARGE SCALE GENOMIC DNA]</scope>
    <source>
        <strain evidence="2 3">BEG34</strain>
    </source>
</reference>
<dbReference type="Proteomes" id="UP000439903">
    <property type="component" value="Unassembled WGS sequence"/>
</dbReference>
<dbReference type="OrthoDB" id="10264062at2759"/>
<accession>A0A8H4A5J4</accession>
<dbReference type="InterPro" id="IPR035969">
    <property type="entry name" value="Rab-GAP_TBC_sf"/>
</dbReference>
<comment type="caution">
    <text evidence="2">The sequence shown here is derived from an EMBL/GenBank/DDBJ whole genome shotgun (WGS) entry which is preliminary data.</text>
</comment>
<feature type="compositionally biased region" description="Polar residues" evidence="1">
    <location>
        <begin position="116"/>
        <end position="129"/>
    </location>
</feature>